<protein>
    <recommendedName>
        <fullName evidence="3">Glycosyl transferase 64 domain-containing protein</fullName>
    </recommendedName>
</protein>
<dbReference type="Pfam" id="PF01501">
    <property type="entry name" value="Glyco_transf_8"/>
    <property type="match status" value="1"/>
</dbReference>
<reference evidence="1 2" key="1">
    <citation type="submission" date="2019-01" db="EMBL/GenBank/DDBJ databases">
        <title>Nuclear Genome Assembly of the Microalgal Biofuel strain Nannochloropsis salina CCMP1776.</title>
        <authorList>
            <person name="Hovde B."/>
        </authorList>
    </citation>
    <scope>NUCLEOTIDE SEQUENCE [LARGE SCALE GENOMIC DNA]</scope>
    <source>
        <strain evidence="1 2">CCMP1776</strain>
    </source>
</reference>
<dbReference type="Proteomes" id="UP000355283">
    <property type="component" value="Unassembled WGS sequence"/>
</dbReference>
<proteinExistence type="predicted"/>
<dbReference type="InterPro" id="IPR029044">
    <property type="entry name" value="Nucleotide-diphossugar_trans"/>
</dbReference>
<evidence type="ECO:0000313" key="1">
    <source>
        <dbReference type="EMBL" id="TFJ84394.1"/>
    </source>
</evidence>
<dbReference type="Gene3D" id="3.90.550.10">
    <property type="entry name" value="Spore Coat Polysaccharide Biosynthesis Protein SpsA, Chain A"/>
    <property type="match status" value="1"/>
</dbReference>
<dbReference type="AlphaFoldDB" id="A0A4D9D0I8"/>
<sequence>MSSPAARKGIANGEIIGPSSRAGHAFVTLLTTDSFGPGAQVLLHSLRTSISAKDKDVAIRPVVVVLVTPQISKQTRKGLEGFCDELLTVEPIANPYAEKSHVSGWVDSGFTKLQIWGLTQFERVVYLDADCLVVEDIQELFSADVDFAAAPDIFPPDRFNAGVMLVRPNLNVYEDMLRAVKAGALPSYDGGDTGFLNAFFPTWYSSPHVRMGSTSSSFSTCGGDTMPQKFSMARLPFIWNAQRTLHWMTHAVAPGYWGAVATHVKILHFSSSPKPWEPEGVRKKGELEVKWWTTFVEMHMAKNVT</sequence>
<dbReference type="GO" id="GO:0016757">
    <property type="term" value="F:glycosyltransferase activity"/>
    <property type="evidence" value="ECO:0007669"/>
    <property type="project" value="InterPro"/>
</dbReference>
<comment type="caution">
    <text evidence="1">The sequence shown here is derived from an EMBL/GenBank/DDBJ whole genome shotgun (WGS) entry which is preliminary data.</text>
</comment>
<dbReference type="SUPFAM" id="SSF53448">
    <property type="entry name" value="Nucleotide-diphospho-sugar transferases"/>
    <property type="match status" value="1"/>
</dbReference>
<dbReference type="EMBL" id="SDOX01000019">
    <property type="protein sequence ID" value="TFJ84394.1"/>
    <property type="molecule type" value="Genomic_DNA"/>
</dbReference>
<dbReference type="PANTHER" id="PTHR11183">
    <property type="entry name" value="GLYCOGENIN SUBFAMILY MEMBER"/>
    <property type="match status" value="1"/>
</dbReference>
<dbReference type="OrthoDB" id="2014201at2759"/>
<dbReference type="InterPro" id="IPR050587">
    <property type="entry name" value="GNT1/Glycosyltrans_8"/>
</dbReference>
<organism evidence="1 2">
    <name type="scientific">Nannochloropsis salina CCMP1776</name>
    <dbReference type="NCBI Taxonomy" id="1027361"/>
    <lineage>
        <taxon>Eukaryota</taxon>
        <taxon>Sar</taxon>
        <taxon>Stramenopiles</taxon>
        <taxon>Ochrophyta</taxon>
        <taxon>Eustigmatophyceae</taxon>
        <taxon>Eustigmatales</taxon>
        <taxon>Monodopsidaceae</taxon>
        <taxon>Microchloropsis</taxon>
        <taxon>Microchloropsis salina</taxon>
    </lineage>
</organism>
<gene>
    <name evidence="1" type="ORF">NSK_004379</name>
</gene>
<accession>A0A4D9D0I8</accession>
<dbReference type="InterPro" id="IPR002495">
    <property type="entry name" value="Glyco_trans_8"/>
</dbReference>
<evidence type="ECO:0000313" key="2">
    <source>
        <dbReference type="Proteomes" id="UP000355283"/>
    </source>
</evidence>
<name>A0A4D9D0I8_9STRA</name>
<evidence type="ECO:0008006" key="3">
    <source>
        <dbReference type="Google" id="ProtNLM"/>
    </source>
</evidence>
<keyword evidence="2" id="KW-1185">Reference proteome</keyword>
<dbReference type="CDD" id="cd02537">
    <property type="entry name" value="GT8_Glycogenin"/>
    <property type="match status" value="1"/>
</dbReference>